<dbReference type="AlphaFoldDB" id="A0A1H3G7G8"/>
<evidence type="ECO:0000313" key="2">
    <source>
        <dbReference type="Proteomes" id="UP000198672"/>
    </source>
</evidence>
<protein>
    <submittedName>
        <fullName evidence="1">Uncharacterized protein</fullName>
    </submittedName>
</protein>
<keyword evidence="2" id="KW-1185">Reference proteome</keyword>
<dbReference type="Proteomes" id="UP000198672">
    <property type="component" value="Unassembled WGS sequence"/>
</dbReference>
<sequence>MTGGSEAVFDAVIGTALVEEMASGWFTFAGGAEAISEFLAVVGEDLLNRERGFFDQTPQEIAGVGGGFLGQDFDINPARGAVDGDKQVLMCRCIRHLRQVFDIDVDKPWCVVLEGFDRLGFAFRLRDQGAEVGDAVAAQTAI</sequence>
<reference evidence="2" key="1">
    <citation type="submission" date="2016-10" db="EMBL/GenBank/DDBJ databases">
        <authorList>
            <person name="Varghese N."/>
            <person name="Submissions S."/>
        </authorList>
    </citation>
    <scope>NUCLEOTIDE SEQUENCE [LARGE SCALE GENOMIC DNA]</scope>
    <source>
        <strain evidence="2">DSM 173</strain>
    </source>
</reference>
<name>A0A1H3G7G8_ALLWA</name>
<feature type="non-terminal residue" evidence="1">
    <location>
        <position position="142"/>
    </location>
</feature>
<organism evidence="1 2">
    <name type="scientific">Allochromatium warmingii</name>
    <name type="common">Chromatium warmingii</name>
    <dbReference type="NCBI Taxonomy" id="61595"/>
    <lineage>
        <taxon>Bacteria</taxon>
        <taxon>Pseudomonadati</taxon>
        <taxon>Pseudomonadota</taxon>
        <taxon>Gammaproteobacteria</taxon>
        <taxon>Chromatiales</taxon>
        <taxon>Chromatiaceae</taxon>
        <taxon>Allochromatium</taxon>
    </lineage>
</organism>
<dbReference type="EMBL" id="FNOW01000023">
    <property type="protein sequence ID" value="SDX98588.1"/>
    <property type="molecule type" value="Genomic_DNA"/>
</dbReference>
<proteinExistence type="predicted"/>
<evidence type="ECO:0000313" key="1">
    <source>
        <dbReference type="EMBL" id="SDX98588.1"/>
    </source>
</evidence>
<accession>A0A1H3G7G8</accession>
<gene>
    <name evidence="1" type="ORF">SAMN05421644_1231</name>
</gene>